<dbReference type="Proteomes" id="UP001597419">
    <property type="component" value="Unassembled WGS sequence"/>
</dbReference>
<protein>
    <submittedName>
        <fullName evidence="3">Uncharacterized protein</fullName>
    </submittedName>
</protein>
<dbReference type="RefSeq" id="WP_345400823.1">
    <property type="nucleotide sequence ID" value="NZ_BAABHG010000012.1"/>
</dbReference>
<comment type="caution">
    <text evidence="3">The sequence shown here is derived from an EMBL/GenBank/DDBJ whole genome shotgun (WGS) entry which is preliminary data.</text>
</comment>
<keyword evidence="1" id="KW-0472">Membrane</keyword>
<keyword evidence="1" id="KW-0812">Transmembrane</keyword>
<organism evidence="3 4">
    <name type="scientific">Amycolatopsis samaneae</name>
    <dbReference type="NCBI Taxonomy" id="664691"/>
    <lineage>
        <taxon>Bacteria</taxon>
        <taxon>Bacillati</taxon>
        <taxon>Actinomycetota</taxon>
        <taxon>Actinomycetes</taxon>
        <taxon>Pseudonocardiales</taxon>
        <taxon>Pseudonocardiaceae</taxon>
        <taxon>Amycolatopsis</taxon>
    </lineage>
</organism>
<accession>A0ABW5GNF2</accession>
<sequence length="159" mass="15906">MVRGAAGSVRAIARSLTLCALLAGVFLMHGLPAQSCAAGAMADHSITGHAMAGNSRAGNSVAGHDVARAIPASSPMGAASTPGQAGLPSAAPASGHGGVCVLTPPPRGWAALALLLLLALALLWVSSPRGVTLRFTRLARHRAPPRAPDLLNTLCVSRT</sequence>
<reference evidence="4" key="1">
    <citation type="journal article" date="2019" name="Int. J. Syst. Evol. Microbiol.">
        <title>The Global Catalogue of Microorganisms (GCM) 10K type strain sequencing project: providing services to taxonomists for standard genome sequencing and annotation.</title>
        <authorList>
            <consortium name="The Broad Institute Genomics Platform"/>
            <consortium name="The Broad Institute Genome Sequencing Center for Infectious Disease"/>
            <person name="Wu L."/>
            <person name="Ma J."/>
        </authorList>
    </citation>
    <scope>NUCLEOTIDE SEQUENCE [LARGE SCALE GENOMIC DNA]</scope>
    <source>
        <strain evidence="4">CGMCC 4.7643</strain>
    </source>
</reference>
<dbReference type="EMBL" id="JBHUKU010000015">
    <property type="protein sequence ID" value="MFD2462404.1"/>
    <property type="molecule type" value="Genomic_DNA"/>
</dbReference>
<evidence type="ECO:0000313" key="4">
    <source>
        <dbReference type="Proteomes" id="UP001597419"/>
    </source>
</evidence>
<keyword evidence="2" id="KW-0732">Signal</keyword>
<evidence type="ECO:0000256" key="1">
    <source>
        <dbReference type="SAM" id="Phobius"/>
    </source>
</evidence>
<proteinExistence type="predicted"/>
<feature type="chain" id="PRO_5045576413" evidence="2">
    <location>
        <begin position="38"/>
        <end position="159"/>
    </location>
</feature>
<gene>
    <name evidence="3" type="ORF">ACFSYJ_27610</name>
</gene>
<feature type="signal peptide" evidence="2">
    <location>
        <begin position="1"/>
        <end position="37"/>
    </location>
</feature>
<evidence type="ECO:0000256" key="2">
    <source>
        <dbReference type="SAM" id="SignalP"/>
    </source>
</evidence>
<name>A0ABW5GNF2_9PSEU</name>
<evidence type="ECO:0000313" key="3">
    <source>
        <dbReference type="EMBL" id="MFD2462404.1"/>
    </source>
</evidence>
<feature type="transmembrane region" description="Helical" evidence="1">
    <location>
        <begin position="108"/>
        <end position="125"/>
    </location>
</feature>
<keyword evidence="1" id="KW-1133">Transmembrane helix</keyword>
<keyword evidence="4" id="KW-1185">Reference proteome</keyword>